<evidence type="ECO:0000313" key="1">
    <source>
        <dbReference type="EMBL" id="MBZ6065786.1"/>
    </source>
</evidence>
<accession>A0ABS7V8R3</accession>
<reference evidence="1 2" key="1">
    <citation type="submission" date="2021-09" db="EMBL/GenBank/DDBJ databases">
        <title>Aeromonas schubertii isolated from Asian sea bass.</title>
        <authorList>
            <person name="Pinpimai K."/>
        </authorList>
    </citation>
    <scope>NUCLEOTIDE SEQUENCE [LARGE SCALE GENOMIC DNA]</scope>
    <source>
        <strain evidence="1 2">CHULA2021a</strain>
    </source>
</reference>
<organism evidence="1 2">
    <name type="scientific">Aeromonas schubertii</name>
    <dbReference type="NCBI Taxonomy" id="652"/>
    <lineage>
        <taxon>Bacteria</taxon>
        <taxon>Pseudomonadati</taxon>
        <taxon>Pseudomonadota</taxon>
        <taxon>Gammaproteobacteria</taxon>
        <taxon>Aeromonadales</taxon>
        <taxon>Aeromonadaceae</taxon>
        <taxon>Aeromonas</taxon>
    </lineage>
</organism>
<dbReference type="EMBL" id="JAIRBT010000006">
    <property type="protein sequence ID" value="MBZ6065786.1"/>
    <property type="molecule type" value="Genomic_DNA"/>
</dbReference>
<protein>
    <submittedName>
        <fullName evidence="1">DUF429 domain-containing protein</fullName>
    </submittedName>
</protein>
<dbReference type="Proteomes" id="UP000774958">
    <property type="component" value="Unassembled WGS sequence"/>
</dbReference>
<dbReference type="RefSeq" id="WP_224162410.1">
    <property type="nucleotide sequence ID" value="NZ_JAIRBT010000006.1"/>
</dbReference>
<sequence length="239" mass="26311">MQQHEQWQAIGIGWDVRGWQGKAQAVAVVGWSPGRPLDWLGISPLFRLSSRCEPNLRTLLAPALPESSLLERVLAHPCVTLGIDAPLTFPAAFVDLLRAGQGPRHIPEREIDNPYAYRDCDRWLYRQYRKKPLSASFDRLGNNATLAMAILPALVQGEGHSAIEVYPALAKVAGRGSEAWPALRPHLPSHLVPGTDPYDAALCALMALQQASKGGCEALPELVEPQAQMNDGWIYHFAR</sequence>
<comment type="caution">
    <text evidence="1">The sequence shown here is derived from an EMBL/GenBank/DDBJ whole genome shotgun (WGS) entry which is preliminary data.</text>
</comment>
<name>A0ABS7V8R3_9GAMM</name>
<evidence type="ECO:0000313" key="2">
    <source>
        <dbReference type="Proteomes" id="UP000774958"/>
    </source>
</evidence>
<proteinExistence type="predicted"/>
<gene>
    <name evidence="1" type="ORF">LA374_06175</name>
</gene>
<keyword evidence="2" id="KW-1185">Reference proteome</keyword>